<reference evidence="1" key="1">
    <citation type="journal article" date="2015" name="Nature">
        <title>Complex archaea that bridge the gap between prokaryotes and eukaryotes.</title>
        <authorList>
            <person name="Spang A."/>
            <person name="Saw J.H."/>
            <person name="Jorgensen S.L."/>
            <person name="Zaremba-Niedzwiedzka K."/>
            <person name="Martijn J."/>
            <person name="Lind A.E."/>
            <person name="van Eijk R."/>
            <person name="Schleper C."/>
            <person name="Guy L."/>
            <person name="Ettema T.J."/>
        </authorList>
    </citation>
    <scope>NUCLEOTIDE SEQUENCE</scope>
</reference>
<name>A0A0F9R994_9ZZZZ</name>
<gene>
    <name evidence="1" type="ORF">LCGC14_0622960</name>
</gene>
<dbReference type="AlphaFoldDB" id="A0A0F9R994"/>
<organism evidence="1">
    <name type="scientific">marine sediment metagenome</name>
    <dbReference type="NCBI Taxonomy" id="412755"/>
    <lineage>
        <taxon>unclassified sequences</taxon>
        <taxon>metagenomes</taxon>
        <taxon>ecological metagenomes</taxon>
    </lineage>
</organism>
<comment type="caution">
    <text evidence="1">The sequence shown here is derived from an EMBL/GenBank/DDBJ whole genome shotgun (WGS) entry which is preliminary data.</text>
</comment>
<evidence type="ECO:0000313" key="1">
    <source>
        <dbReference type="EMBL" id="KKN51399.1"/>
    </source>
</evidence>
<sequence length="65" mass="7408">MANKMPENIQELAAHVQQQGRIHLHRMISSGGETPGWRYIASYHTAKCETNRCFVLNIKNVKAEV</sequence>
<protein>
    <submittedName>
        <fullName evidence="1">Uncharacterized protein</fullName>
    </submittedName>
</protein>
<proteinExistence type="predicted"/>
<dbReference type="EMBL" id="LAZR01001064">
    <property type="protein sequence ID" value="KKN51399.1"/>
    <property type="molecule type" value="Genomic_DNA"/>
</dbReference>
<accession>A0A0F9R994</accession>